<feature type="domain" description="Histone deacetylase" evidence="1">
    <location>
        <begin position="2"/>
        <end position="221"/>
    </location>
</feature>
<dbReference type="SUPFAM" id="SSF52768">
    <property type="entry name" value="Arginase/deacetylase"/>
    <property type="match status" value="1"/>
</dbReference>
<dbReference type="EC" id="3.5.1.48" evidence="2"/>
<gene>
    <name evidence="2" type="ORF">MNBD_NITROSPINAE01-37</name>
</gene>
<reference evidence="2" key="1">
    <citation type="submission" date="2018-06" db="EMBL/GenBank/DDBJ databases">
        <authorList>
            <person name="Zhirakovskaya E."/>
        </authorList>
    </citation>
    <scope>NUCLEOTIDE SEQUENCE</scope>
</reference>
<feature type="non-terminal residue" evidence="2">
    <location>
        <position position="1"/>
    </location>
</feature>
<dbReference type="Pfam" id="PF00850">
    <property type="entry name" value="Hist_deacetyl"/>
    <property type="match status" value="1"/>
</dbReference>
<evidence type="ECO:0000313" key="2">
    <source>
        <dbReference type="EMBL" id="VAX21407.1"/>
    </source>
</evidence>
<dbReference type="EMBL" id="UOGC01000119">
    <property type="protein sequence ID" value="VAX21407.1"/>
    <property type="molecule type" value="Genomic_DNA"/>
</dbReference>
<protein>
    <submittedName>
        <fullName evidence="2">Acetylspermidine deacetylase Deacetylases, including yeast histone deacetylase and acetoin utilization protein</fullName>
        <ecNumber evidence="2">3.5.1.48</ecNumber>
    </submittedName>
</protein>
<dbReference type="CDD" id="cd09992">
    <property type="entry name" value="HDAC_classII"/>
    <property type="match status" value="1"/>
</dbReference>
<name>A0A3B1CXQ0_9ZZZZ</name>
<dbReference type="GO" id="GO:0004407">
    <property type="term" value="F:histone deacetylase activity"/>
    <property type="evidence" value="ECO:0007669"/>
    <property type="project" value="TreeGrafter"/>
</dbReference>
<organism evidence="2">
    <name type="scientific">hydrothermal vent metagenome</name>
    <dbReference type="NCBI Taxonomy" id="652676"/>
    <lineage>
        <taxon>unclassified sequences</taxon>
        <taxon>metagenomes</taxon>
        <taxon>ecological metagenomes</taxon>
    </lineage>
</organism>
<sequence length="224" mass="23248">PASWEAAITAVGAMDQAVTGVMTGKFKNAFCAVRPPGHHAEPNKSMGFCIFNNAAIGAKIAIGPGAARVAIIDFDVHHGNGTQAAFYSDPSVFFVSTHQELIYPGTGYENEIGAKNGTGTNLNVPMSAGAGDTAFLSVFDETIIPPLKKFAPEFIIISAGFDAHEADPLAGLSLTTTGFAGITEKIMGLANEICDGRVVSTLEGGYNLSALSDSVRAHVGEMVK</sequence>
<dbReference type="InterPro" id="IPR037138">
    <property type="entry name" value="His_deacetylse_dom_sf"/>
</dbReference>
<dbReference type="GO" id="GO:0040029">
    <property type="term" value="P:epigenetic regulation of gene expression"/>
    <property type="evidence" value="ECO:0007669"/>
    <property type="project" value="TreeGrafter"/>
</dbReference>
<dbReference type="GO" id="GO:0047611">
    <property type="term" value="F:acetylspermidine deacetylase activity"/>
    <property type="evidence" value="ECO:0007669"/>
    <property type="project" value="UniProtKB-EC"/>
</dbReference>
<dbReference type="PANTHER" id="PTHR10625">
    <property type="entry name" value="HISTONE DEACETYLASE HDAC1-RELATED"/>
    <property type="match status" value="1"/>
</dbReference>
<proteinExistence type="predicted"/>
<dbReference type="PANTHER" id="PTHR10625:SF10">
    <property type="entry name" value="HISTONE DEACETYLASE HDAC1"/>
    <property type="match status" value="1"/>
</dbReference>
<dbReference type="InterPro" id="IPR023801">
    <property type="entry name" value="His_deacetylse_dom"/>
</dbReference>
<dbReference type="AlphaFoldDB" id="A0A3B1CXQ0"/>
<dbReference type="PRINTS" id="PR01270">
    <property type="entry name" value="HDASUPER"/>
</dbReference>
<dbReference type="InterPro" id="IPR000286">
    <property type="entry name" value="HDACs"/>
</dbReference>
<keyword evidence="2" id="KW-0378">Hydrolase</keyword>
<dbReference type="Gene3D" id="3.40.800.20">
    <property type="entry name" value="Histone deacetylase domain"/>
    <property type="match status" value="1"/>
</dbReference>
<evidence type="ECO:0000259" key="1">
    <source>
        <dbReference type="Pfam" id="PF00850"/>
    </source>
</evidence>
<dbReference type="InterPro" id="IPR023696">
    <property type="entry name" value="Ureohydrolase_dom_sf"/>
</dbReference>
<accession>A0A3B1CXQ0</accession>